<protein>
    <recommendedName>
        <fullName evidence="3">Acyl-CoA N-acyltransferase</fullName>
    </recommendedName>
</protein>
<dbReference type="AlphaFoldDB" id="A0A0V0QT55"/>
<dbReference type="InParanoid" id="A0A0V0QT55"/>
<gene>
    <name evidence="1" type="ORF">PPERSA_00656</name>
</gene>
<sequence>MDKTLTKDLDQILSKFKVEQMQPKYIDAVTDLCVESYFKVTQFYQLLGMSENTFREEIKRVLKDKNVWNLSFVVIKKNSQRENLNQEQQQQQESQEKIVAAKIVRDFTGIHKQPIKVKDQTLQFKLNLEYLMFRDELEKQQKYGQVCNSYMTVVDLKYYNFGLGKLLSMYFVKMMYEMGYKRDVSLIFDLYAAKLCQKTIGGIKRSYDLTDMNIQGKLLFKDYNQGAVLYVSEFSDINVAKAISAQYVKNVKKTLQNKMRQYKNQYSMLYISPKL</sequence>
<reference evidence="1 2" key="1">
    <citation type="journal article" date="2015" name="Sci. Rep.">
        <title>Genome of the facultative scuticociliatosis pathogen Pseudocohnilembus persalinus provides insight into its virulence through horizontal gene transfer.</title>
        <authorList>
            <person name="Xiong J."/>
            <person name="Wang G."/>
            <person name="Cheng J."/>
            <person name="Tian M."/>
            <person name="Pan X."/>
            <person name="Warren A."/>
            <person name="Jiang C."/>
            <person name="Yuan D."/>
            <person name="Miao W."/>
        </authorList>
    </citation>
    <scope>NUCLEOTIDE SEQUENCE [LARGE SCALE GENOMIC DNA]</scope>
    <source>
        <strain evidence="1">36N120E</strain>
    </source>
</reference>
<evidence type="ECO:0000313" key="1">
    <source>
        <dbReference type="EMBL" id="KRX05355.1"/>
    </source>
</evidence>
<organism evidence="1 2">
    <name type="scientific">Pseudocohnilembus persalinus</name>
    <name type="common">Ciliate</name>
    <dbReference type="NCBI Taxonomy" id="266149"/>
    <lineage>
        <taxon>Eukaryota</taxon>
        <taxon>Sar</taxon>
        <taxon>Alveolata</taxon>
        <taxon>Ciliophora</taxon>
        <taxon>Intramacronucleata</taxon>
        <taxon>Oligohymenophorea</taxon>
        <taxon>Scuticociliatia</taxon>
        <taxon>Philasterida</taxon>
        <taxon>Pseudocohnilembidae</taxon>
        <taxon>Pseudocohnilembus</taxon>
    </lineage>
</organism>
<evidence type="ECO:0000313" key="2">
    <source>
        <dbReference type="Proteomes" id="UP000054937"/>
    </source>
</evidence>
<evidence type="ECO:0008006" key="3">
    <source>
        <dbReference type="Google" id="ProtNLM"/>
    </source>
</evidence>
<dbReference type="Proteomes" id="UP000054937">
    <property type="component" value="Unassembled WGS sequence"/>
</dbReference>
<proteinExistence type="predicted"/>
<dbReference type="EMBL" id="LDAU01000109">
    <property type="protein sequence ID" value="KRX05355.1"/>
    <property type="molecule type" value="Genomic_DNA"/>
</dbReference>
<accession>A0A0V0QT55</accession>
<keyword evidence="2" id="KW-1185">Reference proteome</keyword>
<dbReference type="Gene3D" id="3.40.630.30">
    <property type="match status" value="1"/>
</dbReference>
<comment type="caution">
    <text evidence="1">The sequence shown here is derived from an EMBL/GenBank/DDBJ whole genome shotgun (WGS) entry which is preliminary data.</text>
</comment>
<name>A0A0V0QT55_PSEPJ</name>